<proteinExistence type="predicted"/>
<dbReference type="AlphaFoldDB" id="A0A1I6SPF7"/>
<protein>
    <submittedName>
        <fullName evidence="1">Uncharacterized protein</fullName>
    </submittedName>
</protein>
<gene>
    <name evidence="1" type="ORF">SAMN05444586_100841</name>
</gene>
<organism evidence="1 2">
    <name type="scientific">Acinetobacter bohemicus</name>
    <dbReference type="NCBI Taxonomy" id="1435036"/>
    <lineage>
        <taxon>Bacteria</taxon>
        <taxon>Pseudomonadati</taxon>
        <taxon>Pseudomonadota</taxon>
        <taxon>Gammaproteobacteria</taxon>
        <taxon>Moraxellales</taxon>
        <taxon>Moraxellaceae</taxon>
        <taxon>Acinetobacter</taxon>
    </lineage>
</organism>
<dbReference type="Proteomes" id="UP000182827">
    <property type="component" value="Unassembled WGS sequence"/>
</dbReference>
<evidence type="ECO:0000313" key="2">
    <source>
        <dbReference type="Proteomes" id="UP000182827"/>
    </source>
</evidence>
<keyword evidence="2" id="KW-1185">Reference proteome</keyword>
<sequence length="221" mass="25553">MMNYVISLKLTPETHQRFQQIHQQLNAGETESLAKPLGEVLADISCEIVDQVFGEVARLSQSKDHESEKVVQQILEMVRKYMPWSVSFFANERLMPMVNYLENMAHEKEGQNYISYSVDHLLVVELFECIEQMKQGNIQYVSPALKAFTQMVDQGVTSLVREPKKMLKFNLVVDKTLNGVISLTTQMGYKRLEKLGTQYDAETTPHYFDHFLMFLSHVPKQ</sequence>
<accession>A0A1I6SPF7</accession>
<reference evidence="2" key="1">
    <citation type="submission" date="2016-10" db="EMBL/GenBank/DDBJ databases">
        <authorList>
            <person name="Varghese N."/>
            <person name="Submissions S."/>
        </authorList>
    </citation>
    <scope>NUCLEOTIDE SEQUENCE [LARGE SCALE GENOMIC DNA]</scope>
    <source>
        <strain evidence="2">ANC 5076</strain>
    </source>
</reference>
<dbReference type="EMBL" id="FOZU01000008">
    <property type="protein sequence ID" value="SFS78832.1"/>
    <property type="molecule type" value="Genomic_DNA"/>
</dbReference>
<evidence type="ECO:0000313" key="1">
    <source>
        <dbReference type="EMBL" id="SFS78832.1"/>
    </source>
</evidence>
<name>A0A1I6SPF7_9GAMM</name>